<protein>
    <recommendedName>
        <fullName evidence="3">Phospholipase D-like domain-containing protein</fullName>
    </recommendedName>
</protein>
<evidence type="ECO:0008006" key="3">
    <source>
        <dbReference type="Google" id="ProtNLM"/>
    </source>
</evidence>
<name>A0ABP8SBF2_9ACTN</name>
<evidence type="ECO:0000313" key="2">
    <source>
        <dbReference type="Proteomes" id="UP001500307"/>
    </source>
</evidence>
<dbReference type="Proteomes" id="UP001500307">
    <property type="component" value="Unassembled WGS sequence"/>
</dbReference>
<proteinExistence type="predicted"/>
<evidence type="ECO:0000313" key="1">
    <source>
        <dbReference type="EMBL" id="GAA4565056.1"/>
    </source>
</evidence>
<gene>
    <name evidence="1" type="ORF">GCM10023176_12290</name>
</gene>
<dbReference type="EMBL" id="BAABGU010000004">
    <property type="protein sequence ID" value="GAA4565056.1"/>
    <property type="molecule type" value="Genomic_DNA"/>
</dbReference>
<keyword evidence="2" id="KW-1185">Reference proteome</keyword>
<reference evidence="2" key="1">
    <citation type="journal article" date="2019" name="Int. J. Syst. Evol. Microbiol.">
        <title>The Global Catalogue of Microorganisms (GCM) 10K type strain sequencing project: providing services to taxonomists for standard genome sequencing and annotation.</title>
        <authorList>
            <consortium name="The Broad Institute Genomics Platform"/>
            <consortium name="The Broad Institute Genome Sequencing Center for Infectious Disease"/>
            <person name="Wu L."/>
            <person name="Ma J."/>
        </authorList>
    </citation>
    <scope>NUCLEOTIDE SEQUENCE [LARGE SCALE GENOMIC DNA]</scope>
    <source>
        <strain evidence="2">JCM 3175</strain>
    </source>
</reference>
<accession>A0ABP8SBF2</accession>
<organism evidence="1 2">
    <name type="scientific">Micromonospora coerulea</name>
    <dbReference type="NCBI Taxonomy" id="47856"/>
    <lineage>
        <taxon>Bacteria</taxon>
        <taxon>Bacillati</taxon>
        <taxon>Actinomycetota</taxon>
        <taxon>Actinomycetes</taxon>
        <taxon>Micromonosporales</taxon>
        <taxon>Micromonosporaceae</taxon>
        <taxon>Micromonospora</taxon>
    </lineage>
</organism>
<comment type="caution">
    <text evidence="1">The sequence shown here is derived from an EMBL/GenBank/DDBJ whole genome shotgun (WGS) entry which is preliminary data.</text>
</comment>
<sequence length="64" mass="7011">MGSSNMDYRGTGFWVRDYQAEVWLYLLAQEAKGISEAPAWLAGAQTDRETQATAGLGMRVVMPG</sequence>